<dbReference type="SUPFAM" id="SSF160246">
    <property type="entry name" value="EspE N-terminal domain-like"/>
    <property type="match status" value="1"/>
</dbReference>
<organism evidence="1 2">
    <name type="scientific">Thiorhodococcus minor</name>
    <dbReference type="NCBI Taxonomy" id="57489"/>
    <lineage>
        <taxon>Bacteria</taxon>
        <taxon>Pseudomonadati</taxon>
        <taxon>Pseudomonadota</taxon>
        <taxon>Gammaproteobacteria</taxon>
        <taxon>Chromatiales</taxon>
        <taxon>Chromatiaceae</taxon>
        <taxon>Thiorhodococcus</taxon>
    </lineage>
</organism>
<keyword evidence="2" id="KW-1185">Reference proteome</keyword>
<dbReference type="EMBL" id="JAAIJQ010000116">
    <property type="protein sequence ID" value="NEV64843.1"/>
    <property type="molecule type" value="Genomic_DNA"/>
</dbReference>
<reference evidence="1 2" key="1">
    <citation type="submission" date="2020-02" db="EMBL/GenBank/DDBJ databases">
        <title>Genome sequences of Thiorhodococcus mannitoliphagus and Thiorhodococcus minor, purple sulfur photosynthetic bacteria in the gammaproteobacterial family, Chromatiaceae.</title>
        <authorList>
            <person name="Aviles F.A."/>
            <person name="Meyer T.E."/>
            <person name="Kyndt J.A."/>
        </authorList>
    </citation>
    <scope>NUCLEOTIDE SEQUENCE [LARGE SCALE GENOMIC DNA]</scope>
    <source>
        <strain evidence="1 2">DSM 11518</strain>
    </source>
</reference>
<evidence type="ECO:0000313" key="1">
    <source>
        <dbReference type="EMBL" id="NEV64843.1"/>
    </source>
</evidence>
<dbReference type="InterPro" id="IPR037257">
    <property type="entry name" value="T2SS_E_N_sf"/>
</dbReference>
<accession>A0A6M0K7F4</accession>
<dbReference type="RefSeq" id="WP_164455992.1">
    <property type="nucleotide sequence ID" value="NZ_JAAIJQ010000116.1"/>
</dbReference>
<dbReference type="AlphaFoldDB" id="A0A6M0K7F4"/>
<gene>
    <name evidence="1" type="ORF">G3446_23745</name>
</gene>
<dbReference type="Proteomes" id="UP000483379">
    <property type="component" value="Unassembled WGS sequence"/>
</dbReference>
<protein>
    <recommendedName>
        <fullName evidence="3">Type II secretion system protein GspE N-terminal domain-containing protein</fullName>
    </recommendedName>
</protein>
<proteinExistence type="predicted"/>
<comment type="caution">
    <text evidence="1">The sequence shown here is derived from an EMBL/GenBank/DDBJ whole genome shotgun (WGS) entry which is preliminary data.</text>
</comment>
<name>A0A6M0K7F4_9GAMM</name>
<sequence>MRIEATDSLDFPVFFGRFLVLSGLLTDDDIAEASALQKDLAATAFFILIERRLLSVEDMARALAYQREHLTRFPDALSALKILPPARIADAMRLAQSNRIRLGEILVLQGKITRKELEDALRRHRAHQGSLGLEKPMGIE</sequence>
<evidence type="ECO:0000313" key="2">
    <source>
        <dbReference type="Proteomes" id="UP000483379"/>
    </source>
</evidence>
<evidence type="ECO:0008006" key="3">
    <source>
        <dbReference type="Google" id="ProtNLM"/>
    </source>
</evidence>